<dbReference type="InterPro" id="IPR050921">
    <property type="entry name" value="T4SS_GSP_E_ATPase"/>
</dbReference>
<organism evidence="3 4">
    <name type="scientific">Gaiella occulta</name>
    <dbReference type="NCBI Taxonomy" id="1002870"/>
    <lineage>
        <taxon>Bacteria</taxon>
        <taxon>Bacillati</taxon>
        <taxon>Actinomycetota</taxon>
        <taxon>Thermoleophilia</taxon>
        <taxon>Gaiellales</taxon>
        <taxon>Gaiellaceae</taxon>
        <taxon>Gaiella</taxon>
    </lineage>
</organism>
<proteinExistence type="inferred from homology"/>
<comment type="caution">
    <text evidence="3">The sequence shown here is derived from an EMBL/GenBank/DDBJ whole genome shotgun (WGS) entry which is preliminary data.</text>
</comment>
<dbReference type="NCBIfam" id="TIGR01420">
    <property type="entry name" value="pilT_fam"/>
    <property type="match status" value="1"/>
</dbReference>
<dbReference type="Gene3D" id="3.30.450.90">
    <property type="match status" value="1"/>
</dbReference>
<dbReference type="PANTHER" id="PTHR30486">
    <property type="entry name" value="TWITCHING MOTILITY PROTEIN PILT"/>
    <property type="match status" value="1"/>
</dbReference>
<dbReference type="SUPFAM" id="SSF52540">
    <property type="entry name" value="P-loop containing nucleoside triphosphate hydrolases"/>
    <property type="match status" value="1"/>
</dbReference>
<protein>
    <submittedName>
        <fullName evidence="3">Twitching motility protein</fullName>
    </submittedName>
</protein>
<dbReference type="EMBL" id="QQZY01000008">
    <property type="protein sequence ID" value="RDI73562.1"/>
    <property type="molecule type" value="Genomic_DNA"/>
</dbReference>
<comment type="similarity">
    <text evidence="1">Belongs to the GSP E family.</text>
</comment>
<feature type="domain" description="Bacterial type II secretion system protein E" evidence="2">
    <location>
        <begin position="205"/>
        <end position="219"/>
    </location>
</feature>
<dbReference type="Pfam" id="PF00437">
    <property type="entry name" value="T2SSE"/>
    <property type="match status" value="1"/>
</dbReference>
<dbReference type="SMART" id="SM00382">
    <property type="entry name" value="AAA"/>
    <property type="match status" value="1"/>
</dbReference>
<dbReference type="InterPro" id="IPR001482">
    <property type="entry name" value="T2SS/T4SS_dom"/>
</dbReference>
<evidence type="ECO:0000313" key="4">
    <source>
        <dbReference type="Proteomes" id="UP000254134"/>
    </source>
</evidence>
<dbReference type="RefSeq" id="WP_114797108.1">
    <property type="nucleotide sequence ID" value="NZ_QQZY01000008.1"/>
</dbReference>
<dbReference type="InterPro" id="IPR027417">
    <property type="entry name" value="P-loop_NTPase"/>
</dbReference>
<dbReference type="GO" id="GO:0016887">
    <property type="term" value="F:ATP hydrolysis activity"/>
    <property type="evidence" value="ECO:0007669"/>
    <property type="project" value="InterPro"/>
</dbReference>
<dbReference type="OrthoDB" id="9805147at2"/>
<evidence type="ECO:0000313" key="3">
    <source>
        <dbReference type="EMBL" id="RDI73562.1"/>
    </source>
</evidence>
<name>A0A7M2YTU0_9ACTN</name>
<evidence type="ECO:0000256" key="1">
    <source>
        <dbReference type="ARBA" id="ARBA00006611"/>
    </source>
</evidence>
<dbReference type="CDD" id="cd01131">
    <property type="entry name" value="PilT"/>
    <property type="match status" value="1"/>
</dbReference>
<dbReference type="GO" id="GO:0005524">
    <property type="term" value="F:ATP binding"/>
    <property type="evidence" value="ECO:0007669"/>
    <property type="project" value="InterPro"/>
</dbReference>
<keyword evidence="4" id="KW-1185">Reference proteome</keyword>
<evidence type="ECO:0000259" key="2">
    <source>
        <dbReference type="PROSITE" id="PS00662"/>
    </source>
</evidence>
<dbReference type="PROSITE" id="PS00662">
    <property type="entry name" value="T2SP_E"/>
    <property type="match status" value="1"/>
</dbReference>
<dbReference type="AlphaFoldDB" id="A0A7M2YTU0"/>
<gene>
    <name evidence="3" type="ORF">Gocc_2703</name>
</gene>
<accession>A0A7M2YTU0</accession>
<dbReference type="Proteomes" id="UP000254134">
    <property type="component" value="Unassembled WGS sequence"/>
</dbReference>
<reference evidence="3 4" key="1">
    <citation type="submission" date="2018-07" db="EMBL/GenBank/DDBJ databases">
        <title>High-quality-draft genome sequence of Gaiella occulta.</title>
        <authorList>
            <person name="Severino R."/>
            <person name="Froufe H.J.C."/>
            <person name="Rainey F.A."/>
            <person name="Barroso C."/>
            <person name="Albuquerque L."/>
            <person name="Lobo-Da-Cunha A."/>
            <person name="Da Costa M.S."/>
            <person name="Egas C."/>
        </authorList>
    </citation>
    <scope>NUCLEOTIDE SEQUENCE [LARGE SCALE GENOMIC DNA]</scope>
    <source>
        <strain evidence="3 4">F2-233</strain>
    </source>
</reference>
<sequence>MELSGHTHAAPLSVDALLERTVALGASDLHLTAGLPPAVRLHGRIEMLSEFADLTPEAIRELLYRITTTEQQKQLELKRQLDFAHGIRGLARFRVNVYYQRTSLAAAFRTIPVDIRSLEELGLPSSLHELANKPRGLVLVTGPTGSGKSTTLASIIDEINRTRSDHIITIEDPIEFLHRHKRCIVNQREVGEDATGFADALRGALRQDPDVILLGEMRDLETISTALTAAETGHLVFATLHTQSAPSTIDRIIDVFPATQQDQVRMQLASTLQGIVTQTLLPTVDGSGRACALEILFLDDAIRNLIRQGKIEQVYSYMQTGTRRGMQTMEQSLTELVQSNRISVQEAVGRSSRPEALVSALERAGVPIPALPSDGAPAAMPGLGAALRVAGS</sequence>
<dbReference type="Gene3D" id="3.40.50.300">
    <property type="entry name" value="P-loop containing nucleotide triphosphate hydrolases"/>
    <property type="match status" value="1"/>
</dbReference>
<reference evidence="4" key="2">
    <citation type="journal article" date="2019" name="MicrobiologyOpen">
        <title>High-quality draft genome sequence of Gaiella occulta isolated from a 150 meter deep mineral water borehole and comparison with the genome sequences of other deep-branching lineages of the phylum Actinobacteria.</title>
        <authorList>
            <person name="Severino R."/>
            <person name="Froufe H.J.C."/>
            <person name="Barroso C."/>
            <person name="Albuquerque L."/>
            <person name="Lobo-da-Cunha A."/>
            <person name="da Costa M.S."/>
            <person name="Egas C."/>
        </authorList>
    </citation>
    <scope>NUCLEOTIDE SEQUENCE [LARGE SCALE GENOMIC DNA]</scope>
    <source>
        <strain evidence="4">F2-233</strain>
    </source>
</reference>
<dbReference type="InterPro" id="IPR006321">
    <property type="entry name" value="PilT/PilU"/>
</dbReference>
<dbReference type="InterPro" id="IPR003593">
    <property type="entry name" value="AAA+_ATPase"/>
</dbReference>